<keyword evidence="7" id="KW-0288">FMN</keyword>
<dbReference type="InterPro" id="IPR022837">
    <property type="entry name" value="MsrQ-like"/>
</dbReference>
<comment type="caution">
    <text evidence="7">Lacks conserved residue(s) required for the propagation of feature annotation.</text>
</comment>
<dbReference type="GO" id="GO:0046872">
    <property type="term" value="F:metal ion binding"/>
    <property type="evidence" value="ECO:0007669"/>
    <property type="project" value="UniProtKB-KW"/>
</dbReference>
<evidence type="ECO:0000256" key="4">
    <source>
        <dbReference type="ARBA" id="ARBA00022989"/>
    </source>
</evidence>
<dbReference type="Proteomes" id="UP000061432">
    <property type="component" value="Plasmid pMaq22A_1p"/>
</dbReference>
<dbReference type="Pfam" id="PF01794">
    <property type="entry name" value="Ferric_reduct"/>
    <property type="match status" value="1"/>
</dbReference>
<keyword evidence="10" id="KW-0614">Plasmid</keyword>
<dbReference type="GO" id="GO:0010181">
    <property type="term" value="F:FMN binding"/>
    <property type="evidence" value="ECO:0007669"/>
    <property type="project" value="UniProtKB-UniRule"/>
</dbReference>
<evidence type="ECO:0000256" key="2">
    <source>
        <dbReference type="ARBA" id="ARBA00022448"/>
    </source>
</evidence>
<dbReference type="AlphaFoldDB" id="A0A1Y0ZH01"/>
<dbReference type="PANTHER" id="PTHR36964">
    <property type="entry name" value="PROTEIN-METHIONINE-SULFOXIDE REDUCTASE HEME-BINDING SUBUNIT MSRQ"/>
    <property type="match status" value="1"/>
</dbReference>
<evidence type="ECO:0000313" key="11">
    <source>
        <dbReference type="Proteomes" id="UP000061432"/>
    </source>
</evidence>
<dbReference type="GO" id="GO:0009055">
    <property type="term" value="F:electron transfer activity"/>
    <property type="evidence" value="ECO:0007669"/>
    <property type="project" value="UniProtKB-UniRule"/>
</dbReference>
<keyword evidence="7" id="KW-0479">Metal-binding</keyword>
<feature type="transmembrane region" description="Helical" evidence="7">
    <location>
        <begin position="180"/>
        <end position="198"/>
    </location>
</feature>
<evidence type="ECO:0000256" key="8">
    <source>
        <dbReference type="SAM" id="MobiDB-lite"/>
    </source>
</evidence>
<comment type="similarity">
    <text evidence="7">Belongs to the MsrQ family.</text>
</comment>
<keyword evidence="5 7" id="KW-0408">Iron</keyword>
<dbReference type="GO" id="GO:0005886">
    <property type="term" value="C:plasma membrane"/>
    <property type="evidence" value="ECO:0007669"/>
    <property type="project" value="UniProtKB-SubCell"/>
</dbReference>
<keyword evidence="7" id="KW-1003">Cell membrane</keyword>
<accession>A0A1Y0ZH01</accession>
<dbReference type="PANTHER" id="PTHR36964:SF1">
    <property type="entry name" value="PROTEIN-METHIONINE-SULFOXIDE REDUCTASE HEME-BINDING SUBUNIT MSRQ"/>
    <property type="match status" value="1"/>
</dbReference>
<evidence type="ECO:0000313" key="10">
    <source>
        <dbReference type="EMBL" id="BAR47285.1"/>
    </source>
</evidence>
<comment type="cofactor">
    <cofactor evidence="7">
        <name>FMN</name>
        <dbReference type="ChEBI" id="CHEBI:58210"/>
    </cofactor>
    <text evidence="7">Binds 1 FMN per subunit.</text>
</comment>
<evidence type="ECO:0000256" key="7">
    <source>
        <dbReference type="HAMAP-Rule" id="MF_01207"/>
    </source>
</evidence>
<evidence type="ECO:0000256" key="3">
    <source>
        <dbReference type="ARBA" id="ARBA00022692"/>
    </source>
</evidence>
<keyword evidence="7" id="KW-0249">Electron transport</keyword>
<dbReference type="GO" id="GO:0020037">
    <property type="term" value="F:heme binding"/>
    <property type="evidence" value="ECO:0007669"/>
    <property type="project" value="UniProtKB-UniRule"/>
</dbReference>
<dbReference type="KEGG" id="maqu:Maq22A_1p38285"/>
<organism evidence="10 11">
    <name type="scientific">Methylobacterium aquaticum</name>
    <dbReference type="NCBI Taxonomy" id="270351"/>
    <lineage>
        <taxon>Bacteria</taxon>
        <taxon>Pseudomonadati</taxon>
        <taxon>Pseudomonadota</taxon>
        <taxon>Alphaproteobacteria</taxon>
        <taxon>Hyphomicrobiales</taxon>
        <taxon>Methylobacteriaceae</taxon>
        <taxon>Methylobacterium</taxon>
    </lineage>
</organism>
<geneLocation type="plasmid" evidence="11">
    <name>pMaq22A_1p DNA</name>
</geneLocation>
<evidence type="ECO:0000256" key="1">
    <source>
        <dbReference type="ARBA" id="ARBA00004141"/>
    </source>
</evidence>
<keyword evidence="6 7" id="KW-0472">Membrane</keyword>
<keyword evidence="7" id="KW-0349">Heme</keyword>
<comment type="subunit">
    <text evidence="7">Heterodimer of a catalytic subunit (MsrP) and a heme-binding subunit (MsrQ).</text>
</comment>
<keyword evidence="2 7" id="KW-0813">Transport</keyword>
<evidence type="ECO:0000256" key="5">
    <source>
        <dbReference type="ARBA" id="ARBA00023004"/>
    </source>
</evidence>
<evidence type="ECO:0000256" key="6">
    <source>
        <dbReference type="ARBA" id="ARBA00023136"/>
    </source>
</evidence>
<gene>
    <name evidence="7" type="primary">msrQ</name>
    <name evidence="10" type="ORF">Maq22A_1p38285</name>
</gene>
<keyword evidence="3 7" id="KW-0812">Transmembrane</keyword>
<feature type="transmembrane region" description="Helical" evidence="7">
    <location>
        <begin position="231"/>
        <end position="252"/>
    </location>
</feature>
<dbReference type="EMBL" id="AP014705">
    <property type="protein sequence ID" value="BAR47285.1"/>
    <property type="molecule type" value="Genomic_DNA"/>
</dbReference>
<protein>
    <recommendedName>
        <fullName evidence="7">Protein-methionine-sulfoxide reductase heme-binding subunit MsrQ</fullName>
    </recommendedName>
    <alternativeName>
        <fullName evidence="7">Flavocytochrome MsrQ</fullName>
    </alternativeName>
</protein>
<feature type="transmembrane region" description="Helical" evidence="7">
    <location>
        <begin position="42"/>
        <end position="61"/>
    </location>
</feature>
<dbReference type="GO" id="GO:0030091">
    <property type="term" value="P:protein repair"/>
    <property type="evidence" value="ECO:0007669"/>
    <property type="project" value="UniProtKB-UniRule"/>
</dbReference>
<proteinExistence type="inferred from homology"/>
<feature type="domain" description="Ferric oxidoreductase" evidence="9">
    <location>
        <begin position="77"/>
        <end position="188"/>
    </location>
</feature>
<name>A0A1Y0ZH01_9HYPH</name>
<dbReference type="InterPro" id="IPR013130">
    <property type="entry name" value="Fe3_Rdtase_TM_dom"/>
</dbReference>
<feature type="region of interest" description="Disordered" evidence="8">
    <location>
        <begin position="1"/>
        <end position="20"/>
    </location>
</feature>
<dbReference type="HAMAP" id="MF_01207">
    <property type="entry name" value="MsrQ"/>
    <property type="match status" value="1"/>
</dbReference>
<reference evidence="10 11" key="1">
    <citation type="journal article" date="2015" name="Genome Announc.">
        <title>Complete Genome Sequence of Methylobacterium aquaticum Strain 22A, Isolated from Racomitrium japonicum Moss.</title>
        <authorList>
            <person name="Tani A."/>
            <person name="Ogura Y."/>
            <person name="Hayashi T."/>
            <person name="Kimbara K."/>
        </authorList>
    </citation>
    <scope>NUCLEOTIDE SEQUENCE [LARGE SCALE GENOMIC DNA]</scope>
    <source>
        <strain evidence="10 11">MA-22A</strain>
        <plasmid evidence="11">Plasmid pMaq22A_1p DNA</plasmid>
    </source>
</reference>
<comment type="subcellular location">
    <subcellularLocation>
        <location evidence="7">Cell membrane</location>
        <topology evidence="7">Multi-pass membrane protein</topology>
    </subcellularLocation>
    <subcellularLocation>
        <location evidence="1">Membrane</location>
        <topology evidence="1">Multi-pass membrane protein</topology>
    </subcellularLocation>
</comment>
<keyword evidence="7" id="KW-0285">Flavoprotein</keyword>
<feature type="transmembrane region" description="Helical" evidence="7">
    <location>
        <begin position="109"/>
        <end position="127"/>
    </location>
</feature>
<evidence type="ECO:0000259" key="9">
    <source>
        <dbReference type="Pfam" id="PF01794"/>
    </source>
</evidence>
<comment type="function">
    <text evidence="7">Part of the MsrPQ system that repairs oxidized periplasmic proteins containing methionine sulfoxide residues (Met-O), using respiratory chain electrons. Thus protects these proteins from oxidative-stress damage caused by reactive species of oxygen and chlorine generated by the host defense mechanisms. MsrPQ is essential for the maintenance of envelope integrity under bleach stress, rescuing a wide series of structurally unrelated periplasmic proteins from methionine oxidation. MsrQ provides electrons for reduction to the reductase catalytic subunit MsrP, using the quinone pool of the respiratory chain.</text>
</comment>
<feature type="transmembrane region" description="Helical" evidence="7">
    <location>
        <begin position="139"/>
        <end position="160"/>
    </location>
</feature>
<feature type="transmembrane region" description="Helical" evidence="7">
    <location>
        <begin position="204"/>
        <end position="219"/>
    </location>
</feature>
<dbReference type="GO" id="GO:0016679">
    <property type="term" value="F:oxidoreductase activity, acting on diphenols and related substances as donors"/>
    <property type="evidence" value="ECO:0007669"/>
    <property type="project" value="TreeGrafter"/>
</dbReference>
<reference evidence="11" key="2">
    <citation type="submission" date="2015-01" db="EMBL/GenBank/DDBJ databases">
        <title>Complete genome sequence of Methylobacterium aquaticum strain 22A.</title>
        <authorList>
            <person name="Tani A."/>
            <person name="Ogura Y."/>
            <person name="Hayashi T."/>
        </authorList>
    </citation>
    <scope>NUCLEOTIDE SEQUENCE [LARGE SCALE GENOMIC DNA]</scope>
    <source>
        <strain evidence="11">MA-22A</strain>
        <plasmid evidence="11">Plasmid pMaq22A_1p DNA</plasmid>
    </source>
</reference>
<comment type="cofactor">
    <cofactor evidence="7">
        <name>heme b</name>
        <dbReference type="ChEBI" id="CHEBI:60344"/>
    </cofactor>
    <text evidence="7">Binds 1 heme b (iron(II)-protoporphyrin IX) group per subunit.</text>
</comment>
<feature type="transmembrane region" description="Helical" evidence="7">
    <location>
        <begin position="272"/>
        <end position="291"/>
    </location>
</feature>
<sequence length="314" mass="34440">MTVQPRIADPRPMPSRQAARPAARAVSWPWLDRAGRLSRFKLAVFLLALAPGLWFTAAYALDRLGAKPLTAYLHAMGDWSVRFLILSLAITPMRRIANAPKLILVRRMLGLTALAYALFHFTLYIADQKFDLARVASEIIFRIYLTIGFAGLLGLVVLGITSTDGMIRRLGKAWPRLHRLVYPLTALALLHFFLQSKIDVSNPVYWSGLFLALMGWRLMHRFKVPTAPLPLLGLSVAAGLATAGLEALWYALATGVPASAVLSANLDFAYDVRPAWWVFATVILIVPLNLWQNRTASGGTGSAAKGSVGRPARA</sequence>
<keyword evidence="4 7" id="KW-1133">Transmembrane helix</keyword>